<feature type="transmembrane region" description="Helical" evidence="10">
    <location>
        <begin position="31"/>
        <end position="53"/>
    </location>
</feature>
<evidence type="ECO:0000256" key="1">
    <source>
        <dbReference type="ARBA" id="ARBA00001936"/>
    </source>
</evidence>
<protein>
    <recommendedName>
        <fullName evidence="11">Calcineurin-like phosphoesterase domain-containing protein</fullName>
    </recommendedName>
</protein>
<keyword evidence="6" id="KW-0378">Hydrolase</keyword>
<dbReference type="GO" id="GO:0016787">
    <property type="term" value="F:hydrolase activity"/>
    <property type="evidence" value="ECO:0007669"/>
    <property type="project" value="UniProtKB-KW"/>
</dbReference>
<evidence type="ECO:0000256" key="6">
    <source>
        <dbReference type="ARBA" id="ARBA00022801"/>
    </source>
</evidence>
<evidence type="ECO:0000256" key="3">
    <source>
        <dbReference type="ARBA" id="ARBA00008895"/>
    </source>
</evidence>
<keyword evidence="9" id="KW-0464">Manganese</keyword>
<evidence type="ECO:0000259" key="11">
    <source>
        <dbReference type="Pfam" id="PF00149"/>
    </source>
</evidence>
<reference evidence="13" key="1">
    <citation type="submission" date="2010-06" db="EMBL/GenBank/DDBJ databases">
        <authorList>
            <person name="Jiang H."/>
            <person name="Abraham K."/>
            <person name="Ali S."/>
            <person name="Alsbrooks S.L."/>
            <person name="Anim B.N."/>
            <person name="Anosike U.S."/>
            <person name="Attaway T."/>
            <person name="Bandaranaike D.P."/>
            <person name="Battles P.K."/>
            <person name="Bell S.N."/>
            <person name="Bell A.V."/>
            <person name="Beltran B."/>
            <person name="Bickham C."/>
            <person name="Bustamante Y."/>
            <person name="Caleb T."/>
            <person name="Canada A."/>
            <person name="Cardenas V."/>
            <person name="Carter K."/>
            <person name="Chacko J."/>
            <person name="Chandrabose M.N."/>
            <person name="Chavez D."/>
            <person name="Chavez A."/>
            <person name="Chen L."/>
            <person name="Chu H.-S."/>
            <person name="Claassen K.J."/>
            <person name="Cockrell R."/>
            <person name="Collins M."/>
            <person name="Cooper J.A."/>
            <person name="Cree A."/>
            <person name="Curry S.M."/>
            <person name="Da Y."/>
            <person name="Dao M.D."/>
            <person name="Das B."/>
            <person name="Davila M.-L."/>
            <person name="Davy-Carroll L."/>
            <person name="Denson S."/>
            <person name="Dinh H."/>
            <person name="Ebong V.E."/>
            <person name="Edwards J.R."/>
            <person name="Egan A."/>
            <person name="El-Daye J."/>
            <person name="Escobedo L."/>
            <person name="Fernandez S."/>
            <person name="Fernando P.R."/>
            <person name="Flagg N."/>
            <person name="Forbes L.D."/>
            <person name="Fowler R.G."/>
            <person name="Fu Q."/>
            <person name="Gabisi R.A."/>
            <person name="Ganer J."/>
            <person name="Garbino Pronczuk A."/>
            <person name="Garcia R.M."/>
            <person name="Garner T."/>
            <person name="Garrett T.E."/>
            <person name="Gonzalez D.A."/>
            <person name="Hamid H."/>
            <person name="Hawkins E.S."/>
            <person name="Hirani K."/>
            <person name="Hogues M.E."/>
            <person name="Hollins B."/>
            <person name="Hsiao C.-H."/>
            <person name="Jabil R."/>
            <person name="James M.L."/>
            <person name="Jhangiani S.N."/>
            <person name="Johnson B."/>
            <person name="Johnson Q."/>
            <person name="Joshi V."/>
            <person name="Kalu J.B."/>
            <person name="Kam C."/>
            <person name="Kashfia A."/>
            <person name="Keebler J."/>
            <person name="Kisamo H."/>
            <person name="Kovar C.L."/>
            <person name="Lago L.A."/>
            <person name="Lai C.-Y."/>
            <person name="Laidlaw J."/>
            <person name="Lara F."/>
            <person name="Le T.-K."/>
            <person name="Lee S.L."/>
            <person name="Legall F.H."/>
            <person name="Lemon S.J."/>
            <person name="Lewis L.R."/>
            <person name="Li B."/>
            <person name="Liu Y."/>
            <person name="Liu Y.-S."/>
            <person name="Lopez J."/>
            <person name="Lozado R.J."/>
            <person name="Lu J."/>
            <person name="Madu R.C."/>
            <person name="Maheshwari M."/>
            <person name="Maheshwari R."/>
            <person name="Malloy K."/>
            <person name="Martinez E."/>
            <person name="Mathew T."/>
            <person name="Mercado I.C."/>
            <person name="Mercado C."/>
            <person name="Meyer B."/>
            <person name="Montgomery K."/>
            <person name="Morgan M.B."/>
            <person name="Munidasa M."/>
            <person name="Nazareth L.V."/>
            <person name="Nelson J."/>
            <person name="Ng B.M."/>
            <person name="Nguyen N.B."/>
            <person name="Nguyen P.Q."/>
            <person name="Nguyen T."/>
            <person name="Obregon M."/>
            <person name="Okwuonu G.O."/>
            <person name="Onwere C.G."/>
            <person name="Orozco G."/>
            <person name="Parra A."/>
            <person name="Patel S."/>
            <person name="Patil S."/>
            <person name="Perez A."/>
            <person name="Perez Y."/>
            <person name="Pham C."/>
            <person name="Primus E.L."/>
            <person name="Pu L.-L."/>
            <person name="Puazo M."/>
            <person name="Qin X."/>
            <person name="Quiroz J.B."/>
            <person name="Reese J."/>
            <person name="Richards S."/>
            <person name="Rives C.M."/>
            <person name="Robberts R."/>
            <person name="Ruiz S.J."/>
            <person name="Ruiz M.J."/>
            <person name="Santibanez J."/>
            <person name="Schneider B.W."/>
            <person name="Sisson I."/>
            <person name="Smith M."/>
            <person name="Sodergren E."/>
            <person name="Song X.-Z."/>
            <person name="Song B.B."/>
            <person name="Summersgill H."/>
            <person name="Thelus R."/>
            <person name="Thornton R.D."/>
            <person name="Trejos Z.Y."/>
            <person name="Usmani K."/>
            <person name="Vattathil S."/>
            <person name="Villasana D."/>
            <person name="Walker D.L."/>
            <person name="Wang S."/>
            <person name="Wang K."/>
            <person name="White C.S."/>
            <person name="Williams A.C."/>
            <person name="Williamson J."/>
            <person name="Wilson K."/>
            <person name="Woghiren I.O."/>
            <person name="Woodworth J.R."/>
            <person name="Worley K.C."/>
            <person name="Wright R.A."/>
            <person name="Wu W."/>
            <person name="Young L."/>
            <person name="Zhang L."/>
            <person name="Zhang J."/>
            <person name="Zhu Y."/>
            <person name="Muzny D.M."/>
            <person name="Weinstock G."/>
            <person name="Gibbs R.A."/>
        </authorList>
    </citation>
    <scope>NUCLEOTIDE SEQUENCE [LARGE SCALE GENOMIC DNA]</scope>
    <source>
        <strain evidence="13">LSR1</strain>
    </source>
</reference>
<proteinExistence type="inferred from homology"/>
<keyword evidence="7 10" id="KW-1133">Transmembrane helix</keyword>
<dbReference type="GO" id="GO:0016020">
    <property type="term" value="C:membrane"/>
    <property type="evidence" value="ECO:0007669"/>
    <property type="project" value="UniProtKB-SubCell"/>
</dbReference>
<organism evidence="12 13">
    <name type="scientific">Acyrthosiphon pisum</name>
    <name type="common">Pea aphid</name>
    <dbReference type="NCBI Taxonomy" id="7029"/>
    <lineage>
        <taxon>Eukaryota</taxon>
        <taxon>Metazoa</taxon>
        <taxon>Ecdysozoa</taxon>
        <taxon>Arthropoda</taxon>
        <taxon>Hexapoda</taxon>
        <taxon>Insecta</taxon>
        <taxon>Pterygota</taxon>
        <taxon>Neoptera</taxon>
        <taxon>Paraneoptera</taxon>
        <taxon>Hemiptera</taxon>
        <taxon>Sternorrhyncha</taxon>
        <taxon>Aphidomorpha</taxon>
        <taxon>Aphidoidea</taxon>
        <taxon>Aphididae</taxon>
        <taxon>Macrosiphini</taxon>
        <taxon>Acyrthosiphon</taxon>
    </lineage>
</organism>
<dbReference type="InterPro" id="IPR033308">
    <property type="entry name" value="PGAP5/Cdc1/Ted1"/>
</dbReference>
<name>A0A8R1WAB7_ACYPI</name>
<keyword evidence="8 10" id="KW-0472">Membrane</keyword>
<evidence type="ECO:0000313" key="12">
    <source>
        <dbReference type="EnsemblMetazoa" id="XP_003248240.1"/>
    </source>
</evidence>
<evidence type="ECO:0000256" key="10">
    <source>
        <dbReference type="SAM" id="Phobius"/>
    </source>
</evidence>
<comment type="similarity">
    <text evidence="3">Belongs to the metallophosphoesterase superfamily. MPPE1 family.</text>
</comment>
<dbReference type="InterPro" id="IPR004843">
    <property type="entry name" value="Calcineurin-like_PHP"/>
</dbReference>
<keyword evidence="4 10" id="KW-0812">Transmembrane</keyword>
<dbReference type="CTD" id="34116"/>
<dbReference type="Proteomes" id="UP000007819">
    <property type="component" value="Chromosome X"/>
</dbReference>
<evidence type="ECO:0000256" key="2">
    <source>
        <dbReference type="ARBA" id="ARBA00004141"/>
    </source>
</evidence>
<evidence type="ECO:0000256" key="5">
    <source>
        <dbReference type="ARBA" id="ARBA00022723"/>
    </source>
</evidence>
<sequence>MNGGYSIFLLQLGKFRKFTMIKLLSLITKKFLRYLLCISGLIFFCEYGIYYVVLSQCNWPSDSNMTSEQPVKVMFLADTHLLGTRKGHWLDKMIREWEMGCAFQTAIKLHKPELIFVLGDLFDEGLWSSERDFNSYVETFNYLFSVPSDIQLYTIVGNHDIGFHYSVTPYLEKRFNKVFNTSPVELISRRNVHFVTINSMAMEMDGCFLCHTAKLKLNIISKRLKCSQNENNCSKKMMLDGNYSKPILLQHFPLYRKNDMACNEPDSASLKEKEKPYRVGLDCLRKDATDKLLKVVQPRLVFGGHTHHGCHIEHTNGVHEYSISSFNWRNKYNPSYMLALFTMDNYSIETCHMPREHTIVFIYLTSIIIFLFFKILKLKQTYSIKNDRHLFNSKKLNQ</sequence>
<accession>A0A8R1WAB7</accession>
<comment type="subcellular location">
    <subcellularLocation>
        <location evidence="2">Membrane</location>
        <topology evidence="2">Multi-pass membrane protein</topology>
    </subcellularLocation>
</comment>
<keyword evidence="13" id="KW-1185">Reference proteome</keyword>
<evidence type="ECO:0000313" key="13">
    <source>
        <dbReference type="Proteomes" id="UP000007819"/>
    </source>
</evidence>
<dbReference type="SUPFAM" id="SSF56300">
    <property type="entry name" value="Metallo-dependent phosphatases"/>
    <property type="match status" value="1"/>
</dbReference>
<dbReference type="AlphaFoldDB" id="A0A8R1WAB7"/>
<evidence type="ECO:0000256" key="8">
    <source>
        <dbReference type="ARBA" id="ARBA00023136"/>
    </source>
</evidence>
<dbReference type="RefSeq" id="XP_003248240.1">
    <property type="nucleotide sequence ID" value="XM_003248192.4"/>
</dbReference>
<dbReference type="OrthoDB" id="9984693at2759"/>
<reference evidence="12" key="2">
    <citation type="submission" date="2022-06" db="UniProtKB">
        <authorList>
            <consortium name="EnsemblMetazoa"/>
        </authorList>
    </citation>
    <scope>IDENTIFICATION</scope>
</reference>
<dbReference type="GeneID" id="100568709"/>
<dbReference type="InterPro" id="IPR029052">
    <property type="entry name" value="Metallo-depent_PP-like"/>
</dbReference>
<dbReference type="GO" id="GO:0006506">
    <property type="term" value="P:GPI anchor biosynthetic process"/>
    <property type="evidence" value="ECO:0007669"/>
    <property type="project" value="InterPro"/>
</dbReference>
<dbReference type="EnsemblMetazoa" id="XM_003248192.4">
    <property type="protein sequence ID" value="XP_003248240.1"/>
    <property type="gene ID" value="LOC100568709"/>
</dbReference>
<evidence type="ECO:0000256" key="7">
    <source>
        <dbReference type="ARBA" id="ARBA00022989"/>
    </source>
</evidence>
<dbReference type="GO" id="GO:0046872">
    <property type="term" value="F:metal ion binding"/>
    <property type="evidence" value="ECO:0007669"/>
    <property type="project" value="UniProtKB-KW"/>
</dbReference>
<evidence type="ECO:0000256" key="4">
    <source>
        <dbReference type="ARBA" id="ARBA00022692"/>
    </source>
</evidence>
<dbReference type="KEGG" id="api:100568709"/>
<feature type="transmembrane region" description="Helical" evidence="10">
    <location>
        <begin position="358"/>
        <end position="376"/>
    </location>
</feature>
<keyword evidence="5" id="KW-0479">Metal-binding</keyword>
<dbReference type="Pfam" id="PF00149">
    <property type="entry name" value="Metallophos"/>
    <property type="match status" value="1"/>
</dbReference>
<dbReference type="PANTHER" id="PTHR13315">
    <property type="entry name" value="METALLO PHOSPHOESTERASE RELATED"/>
    <property type="match status" value="1"/>
</dbReference>
<dbReference type="PANTHER" id="PTHR13315:SF0">
    <property type="entry name" value="METALLOPHOSPHOESTERASE 1"/>
    <property type="match status" value="1"/>
</dbReference>
<feature type="domain" description="Calcineurin-like phosphoesterase" evidence="11">
    <location>
        <begin position="72"/>
        <end position="308"/>
    </location>
</feature>
<evidence type="ECO:0000256" key="9">
    <source>
        <dbReference type="ARBA" id="ARBA00023211"/>
    </source>
</evidence>
<comment type="cofactor">
    <cofactor evidence="1">
        <name>Mn(2+)</name>
        <dbReference type="ChEBI" id="CHEBI:29035"/>
    </cofactor>
</comment>
<dbReference type="Gene3D" id="3.60.21.10">
    <property type="match status" value="1"/>
</dbReference>